<gene>
    <name evidence="2" type="ORF">WG66_1068</name>
</gene>
<dbReference type="EMBL" id="LATX01000393">
    <property type="protein sequence ID" value="KTB46353.1"/>
    <property type="molecule type" value="Genomic_DNA"/>
</dbReference>
<feature type="region of interest" description="Disordered" evidence="1">
    <location>
        <begin position="1"/>
        <end position="20"/>
    </location>
</feature>
<name>A0A0W0GCS8_MONRR</name>
<evidence type="ECO:0000313" key="3">
    <source>
        <dbReference type="Proteomes" id="UP000054988"/>
    </source>
</evidence>
<proteinExistence type="predicted"/>
<dbReference type="AlphaFoldDB" id="A0A0W0GCS8"/>
<organism evidence="2 3">
    <name type="scientific">Moniliophthora roreri</name>
    <name type="common">Frosty pod rot fungus</name>
    <name type="synonym">Monilia roreri</name>
    <dbReference type="NCBI Taxonomy" id="221103"/>
    <lineage>
        <taxon>Eukaryota</taxon>
        <taxon>Fungi</taxon>
        <taxon>Dikarya</taxon>
        <taxon>Basidiomycota</taxon>
        <taxon>Agaricomycotina</taxon>
        <taxon>Agaricomycetes</taxon>
        <taxon>Agaricomycetidae</taxon>
        <taxon>Agaricales</taxon>
        <taxon>Marasmiineae</taxon>
        <taxon>Marasmiaceae</taxon>
        <taxon>Moniliophthora</taxon>
    </lineage>
</organism>
<evidence type="ECO:0000256" key="1">
    <source>
        <dbReference type="SAM" id="MobiDB-lite"/>
    </source>
</evidence>
<comment type="caution">
    <text evidence="2">The sequence shown here is derived from an EMBL/GenBank/DDBJ whole genome shotgun (WGS) entry which is preliminary data.</text>
</comment>
<dbReference type="Proteomes" id="UP000054988">
    <property type="component" value="Unassembled WGS sequence"/>
</dbReference>
<accession>A0A0W0GCS8</accession>
<protein>
    <submittedName>
        <fullName evidence="2">Uncharacterized protein</fullName>
    </submittedName>
</protein>
<feature type="region of interest" description="Disordered" evidence="1">
    <location>
        <begin position="35"/>
        <end position="54"/>
    </location>
</feature>
<evidence type="ECO:0000313" key="2">
    <source>
        <dbReference type="EMBL" id="KTB46353.1"/>
    </source>
</evidence>
<sequence length="64" mass="6862">MADISPTTAMKVKKPNDNRLHRVIHPPLIVGLVGCHPNPTSHRSDDGGSSDPLGALFDFVETSN</sequence>
<reference evidence="2 3" key="1">
    <citation type="submission" date="2015-12" db="EMBL/GenBank/DDBJ databases">
        <title>Draft genome sequence of Moniliophthora roreri, the causal agent of frosty pod rot of cacao.</title>
        <authorList>
            <person name="Aime M.C."/>
            <person name="Diaz-Valderrama J.R."/>
            <person name="Kijpornyongpan T."/>
            <person name="Phillips-Mora W."/>
        </authorList>
    </citation>
    <scope>NUCLEOTIDE SEQUENCE [LARGE SCALE GENOMIC DNA]</scope>
    <source>
        <strain evidence="2 3">MCA 2952</strain>
    </source>
</reference>